<feature type="region of interest" description="Disordered" evidence="1">
    <location>
        <begin position="199"/>
        <end position="219"/>
    </location>
</feature>
<comment type="caution">
    <text evidence="3">The sequence shown here is derived from an EMBL/GenBank/DDBJ whole genome shotgun (WGS) entry which is preliminary data.</text>
</comment>
<dbReference type="InterPro" id="IPR053090">
    <property type="entry name" value="Centromere_KNL-2_homolog"/>
</dbReference>
<protein>
    <recommendedName>
        <fullName evidence="2">SANTA domain-containing protein</fullName>
    </recommendedName>
</protein>
<feature type="compositionally biased region" description="Basic and acidic residues" evidence="1">
    <location>
        <begin position="390"/>
        <end position="399"/>
    </location>
</feature>
<feature type="compositionally biased region" description="Basic residues" evidence="1">
    <location>
        <begin position="400"/>
        <end position="409"/>
    </location>
</feature>
<organism evidence="3 4">
    <name type="scientific">Eruca vesicaria subsp. sativa</name>
    <name type="common">Garden rocket</name>
    <name type="synonym">Eruca sativa</name>
    <dbReference type="NCBI Taxonomy" id="29727"/>
    <lineage>
        <taxon>Eukaryota</taxon>
        <taxon>Viridiplantae</taxon>
        <taxon>Streptophyta</taxon>
        <taxon>Embryophyta</taxon>
        <taxon>Tracheophyta</taxon>
        <taxon>Spermatophyta</taxon>
        <taxon>Magnoliopsida</taxon>
        <taxon>eudicotyledons</taxon>
        <taxon>Gunneridae</taxon>
        <taxon>Pentapetalae</taxon>
        <taxon>rosids</taxon>
        <taxon>malvids</taxon>
        <taxon>Brassicales</taxon>
        <taxon>Brassicaceae</taxon>
        <taxon>Brassiceae</taxon>
        <taxon>Eruca</taxon>
    </lineage>
</organism>
<sequence>MGVTGVKKNTISRASPAEVLKNPNFFNSDAKKTISHFDRETILSSSSMAEESSSFQKTVVLRDWWLIKCEKEYEGKRFGVAGTQITETRTMRVFTSSPIITVFDVFTLHASDGVCIILRGFLNKQRLAQSGFLPQISREFIFGFPPCWESKCNDCFVGVPSGDAINKASSRAVLSPCKWNVEDSPAVVVEKNTEEEIVDKDGLRGGGGSTVRDEKPTRKKSLRLQSKSVEASKLKKINGSDGLSKEAKSCVVEEGESEVNKCTNGGDHVNEGSGKAKNSDVKKVISLADGCGKKHTGTDNVDKVTCMSAVEESLTLEQGKGELEARKACTRSLFEDFEKSGKPGKKAVSQKSGRILRSAGNVVVVEHSGTKVKTAKNKRKHDVSEVQDPTTKDVVEHVNHSRTKVKRKHDVSEVKDPTTKDVGHGSEGLNKAKANDVQRDECMDNEEIPRVDDGCGKLHSGTNSKKITRKKATVTSEQRKGKLTVTKTSLRSLSKEVSDGSKPGKNGKSKKSEKIHKVDLDGVVEPMTRSGSKVINNLSVGKTIRKIDFDEEATPDKDAKKQKISPVSTDSLGQRRSRSGSVLVSPLEFWRNQVPVYDGNRNFIQVNEGNETNCTPPSKGKGSASRKPTR</sequence>
<name>A0ABC8L2I2_ERUVS</name>
<keyword evidence="4" id="KW-1185">Reference proteome</keyword>
<feature type="region of interest" description="Disordered" evidence="1">
    <location>
        <begin position="545"/>
        <end position="584"/>
    </location>
</feature>
<dbReference type="Pfam" id="PF09133">
    <property type="entry name" value="SANTA"/>
    <property type="match status" value="1"/>
</dbReference>
<feature type="compositionally biased region" description="Polar residues" evidence="1">
    <location>
        <begin position="565"/>
        <end position="582"/>
    </location>
</feature>
<feature type="domain" description="SANTA" evidence="2">
    <location>
        <begin position="59"/>
        <end position="150"/>
    </location>
</feature>
<dbReference type="PANTHER" id="PTHR35311:SF9">
    <property type="entry name" value="KINETOCHORE-ASSOCIATED PROTEIN KNL-2 HOMOLOG"/>
    <property type="match status" value="1"/>
</dbReference>
<dbReference type="Proteomes" id="UP001642260">
    <property type="component" value="Unassembled WGS sequence"/>
</dbReference>
<dbReference type="PANTHER" id="PTHR35311">
    <property type="entry name" value="KINETOCHORE-ASSOCIATED PROTEIN KNL-2 HOMOLOG"/>
    <property type="match status" value="1"/>
</dbReference>
<evidence type="ECO:0000313" key="4">
    <source>
        <dbReference type="Proteomes" id="UP001642260"/>
    </source>
</evidence>
<dbReference type="AlphaFoldDB" id="A0ABC8L2I2"/>
<accession>A0ABC8L2I2</accession>
<feature type="region of interest" description="Disordered" evidence="1">
    <location>
        <begin position="607"/>
        <end position="630"/>
    </location>
</feature>
<evidence type="ECO:0000256" key="1">
    <source>
        <dbReference type="SAM" id="MobiDB-lite"/>
    </source>
</evidence>
<feature type="compositionally biased region" description="Basic and acidic residues" evidence="1">
    <location>
        <begin position="433"/>
        <end position="456"/>
    </location>
</feature>
<feature type="compositionally biased region" description="Polar residues" evidence="1">
    <location>
        <begin position="607"/>
        <end position="616"/>
    </location>
</feature>
<feature type="region of interest" description="Disordered" evidence="1">
    <location>
        <begin position="371"/>
        <end position="518"/>
    </location>
</feature>
<proteinExistence type="predicted"/>
<dbReference type="InterPro" id="IPR015216">
    <property type="entry name" value="SANTA"/>
</dbReference>
<evidence type="ECO:0000259" key="2">
    <source>
        <dbReference type="Pfam" id="PF09133"/>
    </source>
</evidence>
<reference evidence="3 4" key="1">
    <citation type="submission" date="2022-03" db="EMBL/GenBank/DDBJ databases">
        <authorList>
            <person name="Macdonald S."/>
            <person name="Ahmed S."/>
            <person name="Newling K."/>
        </authorList>
    </citation>
    <scope>NUCLEOTIDE SEQUENCE [LARGE SCALE GENOMIC DNA]</scope>
</reference>
<feature type="compositionally biased region" description="Basic and acidic residues" evidence="1">
    <location>
        <begin position="410"/>
        <end position="424"/>
    </location>
</feature>
<evidence type="ECO:0000313" key="3">
    <source>
        <dbReference type="EMBL" id="CAH8371158.1"/>
    </source>
</evidence>
<gene>
    <name evidence="3" type="ORF">ERUC_LOCUS31478</name>
</gene>
<dbReference type="EMBL" id="CAKOAT010427376">
    <property type="protein sequence ID" value="CAH8371158.1"/>
    <property type="molecule type" value="Genomic_DNA"/>
</dbReference>